<dbReference type="Pfam" id="PF13673">
    <property type="entry name" value="Acetyltransf_10"/>
    <property type="match status" value="1"/>
</dbReference>
<proteinExistence type="predicted"/>
<dbReference type="CDD" id="cd04301">
    <property type="entry name" value="NAT_SF"/>
    <property type="match status" value="1"/>
</dbReference>
<organism evidence="2 3">
    <name type="scientific">Pedobacter xixiisoli</name>
    <dbReference type="NCBI Taxonomy" id="1476464"/>
    <lineage>
        <taxon>Bacteria</taxon>
        <taxon>Pseudomonadati</taxon>
        <taxon>Bacteroidota</taxon>
        <taxon>Sphingobacteriia</taxon>
        <taxon>Sphingobacteriales</taxon>
        <taxon>Sphingobacteriaceae</taxon>
        <taxon>Pedobacter</taxon>
    </lineage>
</organism>
<evidence type="ECO:0000313" key="3">
    <source>
        <dbReference type="Proteomes" id="UP000219281"/>
    </source>
</evidence>
<dbReference type="Proteomes" id="UP000219281">
    <property type="component" value="Unassembled WGS sequence"/>
</dbReference>
<reference evidence="3" key="1">
    <citation type="submission" date="2017-09" db="EMBL/GenBank/DDBJ databases">
        <authorList>
            <person name="Varghese N."/>
            <person name="Submissions S."/>
        </authorList>
    </citation>
    <scope>NUCLEOTIDE SEQUENCE [LARGE SCALE GENOMIC DNA]</scope>
    <source>
        <strain evidence="3">CGMCC 1.12803</strain>
    </source>
</reference>
<evidence type="ECO:0000259" key="1">
    <source>
        <dbReference type="PROSITE" id="PS51186"/>
    </source>
</evidence>
<gene>
    <name evidence="2" type="ORF">SAMN06297358_2081</name>
</gene>
<name>A0A285ZZM1_9SPHI</name>
<sequence>MQLQFIIKPFQELSVDELYQILKLRNEVFIVEQNCPYLDLDEKDQKGLHLVGYEGNNIAVYTRLLPKGISYADVSIGRVITAKAYRSLGLGKVLMQQSIKACHESFGQAPIRISAQYHLVKFYGSLGFEALGNPYDEDGIPHIEMLLS</sequence>
<evidence type="ECO:0000313" key="2">
    <source>
        <dbReference type="EMBL" id="SOD15106.1"/>
    </source>
</evidence>
<dbReference type="GO" id="GO:0016747">
    <property type="term" value="F:acyltransferase activity, transferring groups other than amino-acyl groups"/>
    <property type="evidence" value="ECO:0007669"/>
    <property type="project" value="InterPro"/>
</dbReference>
<dbReference type="OrthoDB" id="9796171at2"/>
<keyword evidence="3" id="KW-1185">Reference proteome</keyword>
<protein>
    <submittedName>
        <fullName evidence="2">ElaA protein</fullName>
    </submittedName>
</protein>
<dbReference type="RefSeq" id="WP_097131581.1">
    <property type="nucleotide sequence ID" value="NZ_OCMT01000002.1"/>
</dbReference>
<dbReference type="EMBL" id="OCMT01000002">
    <property type="protein sequence ID" value="SOD15106.1"/>
    <property type="molecule type" value="Genomic_DNA"/>
</dbReference>
<dbReference type="AlphaFoldDB" id="A0A285ZZM1"/>
<dbReference type="InterPro" id="IPR016181">
    <property type="entry name" value="Acyl_CoA_acyltransferase"/>
</dbReference>
<dbReference type="PROSITE" id="PS51186">
    <property type="entry name" value="GNAT"/>
    <property type="match status" value="1"/>
</dbReference>
<dbReference type="SUPFAM" id="SSF55729">
    <property type="entry name" value="Acyl-CoA N-acyltransferases (Nat)"/>
    <property type="match status" value="1"/>
</dbReference>
<feature type="domain" description="N-acetyltransferase" evidence="1">
    <location>
        <begin position="5"/>
        <end position="148"/>
    </location>
</feature>
<dbReference type="InterPro" id="IPR000182">
    <property type="entry name" value="GNAT_dom"/>
</dbReference>
<accession>A0A285ZZM1</accession>
<dbReference type="Gene3D" id="3.40.630.30">
    <property type="match status" value="1"/>
</dbReference>